<dbReference type="InterPro" id="IPR044730">
    <property type="entry name" value="RNase_H-like_dom_plant"/>
</dbReference>
<dbReference type="Pfam" id="PF13456">
    <property type="entry name" value="RVT_3"/>
    <property type="match status" value="1"/>
</dbReference>
<dbReference type="PANTHER" id="PTHR47723">
    <property type="entry name" value="OS05G0353850 PROTEIN"/>
    <property type="match status" value="1"/>
</dbReference>
<evidence type="ECO:0000259" key="1">
    <source>
        <dbReference type="Pfam" id="PF13456"/>
    </source>
</evidence>
<dbReference type="GO" id="GO:0003676">
    <property type="term" value="F:nucleic acid binding"/>
    <property type="evidence" value="ECO:0007669"/>
    <property type="project" value="InterPro"/>
</dbReference>
<dbReference type="PANTHER" id="PTHR47723:SF19">
    <property type="entry name" value="POLYNUCLEOTIDYL TRANSFERASE, RIBONUCLEASE H-LIKE SUPERFAMILY PROTEIN"/>
    <property type="match status" value="1"/>
</dbReference>
<comment type="caution">
    <text evidence="2">The sequence shown here is derived from an EMBL/GenBank/DDBJ whole genome shotgun (WGS) entry which is preliminary data.</text>
</comment>
<evidence type="ECO:0000313" key="2">
    <source>
        <dbReference type="EMBL" id="KAG6401504.1"/>
    </source>
</evidence>
<protein>
    <recommendedName>
        <fullName evidence="1">RNase H type-1 domain-containing protein</fullName>
    </recommendedName>
</protein>
<dbReference type="GO" id="GO:0004523">
    <property type="term" value="F:RNA-DNA hybrid ribonuclease activity"/>
    <property type="evidence" value="ECO:0007669"/>
    <property type="project" value="InterPro"/>
</dbReference>
<dbReference type="EMBL" id="PNBA02000014">
    <property type="protein sequence ID" value="KAG6401504.1"/>
    <property type="molecule type" value="Genomic_DNA"/>
</dbReference>
<dbReference type="SUPFAM" id="SSF53098">
    <property type="entry name" value="Ribonuclease H-like"/>
    <property type="match status" value="1"/>
</dbReference>
<dbReference type="InterPro" id="IPR036397">
    <property type="entry name" value="RNaseH_sf"/>
</dbReference>
<gene>
    <name evidence="2" type="ORF">SASPL_138362</name>
</gene>
<dbReference type="InterPro" id="IPR012337">
    <property type="entry name" value="RNaseH-like_sf"/>
</dbReference>
<dbReference type="Gene3D" id="3.30.420.10">
    <property type="entry name" value="Ribonuclease H-like superfamily/Ribonuclease H"/>
    <property type="match status" value="1"/>
</dbReference>
<sequence>MSREQWRGCGNTEVFNTLAWKERPRKQSRLVRWIPPEAGWVKLNIAGVWKAESGMGGVIQDEKDSLIQGFLGKATSVSVLEAQLQTLMKGLAIARDQGRKIWVELDNLEVVKMLQNKKFGAAAMRHQVTDICNMLKQVDVKITHILSQGNKATASLALKESKERAHKVFEQESAPQMTP</sequence>
<dbReference type="Proteomes" id="UP000298416">
    <property type="component" value="Unassembled WGS sequence"/>
</dbReference>
<accession>A0A8X8ZEY9</accession>
<proteinExistence type="predicted"/>
<organism evidence="2">
    <name type="scientific">Salvia splendens</name>
    <name type="common">Scarlet sage</name>
    <dbReference type="NCBI Taxonomy" id="180675"/>
    <lineage>
        <taxon>Eukaryota</taxon>
        <taxon>Viridiplantae</taxon>
        <taxon>Streptophyta</taxon>
        <taxon>Embryophyta</taxon>
        <taxon>Tracheophyta</taxon>
        <taxon>Spermatophyta</taxon>
        <taxon>Magnoliopsida</taxon>
        <taxon>eudicotyledons</taxon>
        <taxon>Gunneridae</taxon>
        <taxon>Pentapetalae</taxon>
        <taxon>asterids</taxon>
        <taxon>lamiids</taxon>
        <taxon>Lamiales</taxon>
        <taxon>Lamiaceae</taxon>
        <taxon>Nepetoideae</taxon>
        <taxon>Mentheae</taxon>
        <taxon>Salviinae</taxon>
        <taxon>Salvia</taxon>
        <taxon>Salvia subgen. Calosphace</taxon>
        <taxon>core Calosphace</taxon>
    </lineage>
</organism>
<keyword evidence="3" id="KW-1185">Reference proteome</keyword>
<feature type="domain" description="RNase H type-1" evidence="1">
    <location>
        <begin position="50"/>
        <end position="157"/>
    </location>
</feature>
<dbReference type="AlphaFoldDB" id="A0A8X8ZEY9"/>
<name>A0A8X8ZEY9_SALSN</name>
<reference evidence="2" key="2">
    <citation type="submission" date="2020-08" db="EMBL/GenBank/DDBJ databases">
        <title>Plant Genome Project.</title>
        <authorList>
            <person name="Zhang R.-G."/>
        </authorList>
    </citation>
    <scope>NUCLEOTIDE SEQUENCE</scope>
    <source>
        <strain evidence="2">Huo1</strain>
        <tissue evidence="2">Leaf</tissue>
    </source>
</reference>
<dbReference type="InterPro" id="IPR002156">
    <property type="entry name" value="RNaseH_domain"/>
</dbReference>
<dbReference type="CDD" id="cd06222">
    <property type="entry name" value="RNase_H_like"/>
    <property type="match status" value="1"/>
</dbReference>
<evidence type="ECO:0000313" key="3">
    <source>
        <dbReference type="Proteomes" id="UP000298416"/>
    </source>
</evidence>
<reference evidence="2" key="1">
    <citation type="submission" date="2018-01" db="EMBL/GenBank/DDBJ databases">
        <authorList>
            <person name="Mao J.F."/>
        </authorList>
    </citation>
    <scope>NUCLEOTIDE SEQUENCE</scope>
    <source>
        <strain evidence="2">Huo1</strain>
        <tissue evidence="2">Leaf</tissue>
    </source>
</reference>
<dbReference type="InterPro" id="IPR053151">
    <property type="entry name" value="RNase_H-like"/>
</dbReference>